<dbReference type="InterPro" id="IPR022689">
    <property type="entry name" value="Iron_dep_repressor"/>
</dbReference>
<evidence type="ECO:0000256" key="2">
    <source>
        <dbReference type="ARBA" id="ARBA00023125"/>
    </source>
</evidence>
<reference evidence="5 6" key="1">
    <citation type="submission" date="2020-08" db="EMBL/GenBank/DDBJ databases">
        <title>Oceanospirillum sp. nov. isolated from marine sediment.</title>
        <authorList>
            <person name="Ji X."/>
        </authorList>
    </citation>
    <scope>NUCLEOTIDE SEQUENCE [LARGE SCALE GENOMIC DNA]</scope>
    <source>
        <strain evidence="5 6">D5</strain>
    </source>
</reference>
<dbReference type="PROSITE" id="PS50995">
    <property type="entry name" value="HTH_MARR_2"/>
    <property type="match status" value="1"/>
</dbReference>
<dbReference type="InterPro" id="IPR000835">
    <property type="entry name" value="HTH_MarR-typ"/>
</dbReference>
<dbReference type="PROSITE" id="PS01117">
    <property type="entry name" value="HTH_MARR_1"/>
    <property type="match status" value="1"/>
</dbReference>
<dbReference type="GO" id="GO:0003677">
    <property type="term" value="F:DNA binding"/>
    <property type="evidence" value="ECO:0007669"/>
    <property type="project" value="UniProtKB-KW"/>
</dbReference>
<proteinExistence type="predicted"/>
<dbReference type="SMART" id="SM00529">
    <property type="entry name" value="HTH_DTXR"/>
    <property type="match status" value="1"/>
</dbReference>
<protein>
    <submittedName>
        <fullName evidence="5">MarR family transcriptional regulator</fullName>
    </submittedName>
</protein>
<accession>A0A839IMX1</accession>
<dbReference type="Pfam" id="PF01047">
    <property type="entry name" value="MarR"/>
    <property type="match status" value="1"/>
</dbReference>
<dbReference type="Gene3D" id="1.10.10.10">
    <property type="entry name" value="Winged helix-like DNA-binding domain superfamily/Winged helix DNA-binding domain"/>
    <property type="match status" value="1"/>
</dbReference>
<dbReference type="EMBL" id="JACJFM010000005">
    <property type="protein sequence ID" value="MBB1486044.1"/>
    <property type="molecule type" value="Genomic_DNA"/>
</dbReference>
<dbReference type="SMART" id="SM00347">
    <property type="entry name" value="HTH_MARR"/>
    <property type="match status" value="1"/>
</dbReference>
<dbReference type="InterPro" id="IPR023187">
    <property type="entry name" value="Tscrpt_reg_MarR-type_CS"/>
</dbReference>
<dbReference type="SUPFAM" id="SSF46785">
    <property type="entry name" value="Winged helix' DNA-binding domain"/>
    <property type="match status" value="1"/>
</dbReference>
<dbReference type="GO" id="GO:0003700">
    <property type="term" value="F:DNA-binding transcription factor activity"/>
    <property type="evidence" value="ECO:0007669"/>
    <property type="project" value="InterPro"/>
</dbReference>
<keyword evidence="2" id="KW-0238">DNA-binding</keyword>
<sequence length="136" mass="15528">MALEVNLEKLERLAARIWREHNKEDPISQLSFTEYDYLKVIQVAKEPIRLTDLASELGVSKPSASNMVKRLERKELVNRIPCSEDGRAQRLIPSENALHHLKSEAVVYREMASEIAEKLSTEEAAFLDILLTKALK</sequence>
<organism evidence="5 6">
    <name type="scientific">Oceanospirillum sediminis</name>
    <dbReference type="NCBI Taxonomy" id="2760088"/>
    <lineage>
        <taxon>Bacteria</taxon>
        <taxon>Pseudomonadati</taxon>
        <taxon>Pseudomonadota</taxon>
        <taxon>Gammaproteobacteria</taxon>
        <taxon>Oceanospirillales</taxon>
        <taxon>Oceanospirillaceae</taxon>
        <taxon>Oceanospirillum</taxon>
    </lineage>
</organism>
<comment type="caution">
    <text evidence="5">The sequence shown here is derived from an EMBL/GenBank/DDBJ whole genome shotgun (WGS) entry which is preliminary data.</text>
</comment>
<dbReference type="InterPro" id="IPR039422">
    <property type="entry name" value="MarR/SlyA-like"/>
</dbReference>
<dbReference type="PRINTS" id="PR00598">
    <property type="entry name" value="HTHMARR"/>
</dbReference>
<evidence type="ECO:0000259" key="4">
    <source>
        <dbReference type="PROSITE" id="PS50995"/>
    </source>
</evidence>
<name>A0A839IMX1_9GAMM</name>
<dbReference type="InterPro" id="IPR036388">
    <property type="entry name" value="WH-like_DNA-bd_sf"/>
</dbReference>
<dbReference type="Proteomes" id="UP000565262">
    <property type="component" value="Unassembled WGS sequence"/>
</dbReference>
<keyword evidence="1" id="KW-0805">Transcription regulation</keyword>
<evidence type="ECO:0000313" key="6">
    <source>
        <dbReference type="Proteomes" id="UP000565262"/>
    </source>
</evidence>
<gene>
    <name evidence="5" type="ORF">H4O21_05435</name>
</gene>
<dbReference type="RefSeq" id="WP_182807830.1">
    <property type="nucleotide sequence ID" value="NZ_JACJFM010000005.1"/>
</dbReference>
<evidence type="ECO:0000256" key="3">
    <source>
        <dbReference type="ARBA" id="ARBA00023163"/>
    </source>
</evidence>
<evidence type="ECO:0000313" key="5">
    <source>
        <dbReference type="EMBL" id="MBB1486044.1"/>
    </source>
</evidence>
<dbReference type="InterPro" id="IPR036390">
    <property type="entry name" value="WH_DNA-bd_sf"/>
</dbReference>
<dbReference type="GO" id="GO:0006950">
    <property type="term" value="P:response to stress"/>
    <property type="evidence" value="ECO:0007669"/>
    <property type="project" value="TreeGrafter"/>
</dbReference>
<dbReference type="AlphaFoldDB" id="A0A839IMX1"/>
<feature type="domain" description="HTH marR-type" evidence="4">
    <location>
        <begin position="1"/>
        <end position="136"/>
    </location>
</feature>
<keyword evidence="6" id="KW-1185">Reference proteome</keyword>
<evidence type="ECO:0000256" key="1">
    <source>
        <dbReference type="ARBA" id="ARBA00023015"/>
    </source>
</evidence>
<dbReference type="GO" id="GO:0046914">
    <property type="term" value="F:transition metal ion binding"/>
    <property type="evidence" value="ECO:0007669"/>
    <property type="project" value="InterPro"/>
</dbReference>
<keyword evidence="3" id="KW-0804">Transcription</keyword>
<dbReference type="PANTHER" id="PTHR33164">
    <property type="entry name" value="TRANSCRIPTIONAL REGULATOR, MARR FAMILY"/>
    <property type="match status" value="1"/>
</dbReference>
<dbReference type="PANTHER" id="PTHR33164:SF95">
    <property type="entry name" value="TRANSCRIPTIONAL REGULATOR"/>
    <property type="match status" value="1"/>
</dbReference>